<keyword evidence="2" id="KW-0472">Membrane</keyword>
<protein>
    <submittedName>
        <fullName evidence="3">Cbb3-type cytochrome oxidase assembly protein CcoS</fullName>
    </submittedName>
</protein>
<dbReference type="RefSeq" id="WP_218628841.1">
    <property type="nucleotide sequence ID" value="NZ_JAHVAI010000001.1"/>
</dbReference>
<reference evidence="3 4" key="1">
    <citation type="submission" date="2022-10" db="EMBL/GenBank/DDBJ databases">
        <title>Sinirhodobacter sp. nov., isolated from ocean surface sediments.</title>
        <authorList>
            <person name="He W."/>
            <person name="Wang L."/>
            <person name="Zhang D.-F."/>
        </authorList>
    </citation>
    <scope>NUCLEOTIDE SEQUENCE [LARGE SCALE GENOMIC DNA]</scope>
    <source>
        <strain evidence="3 4">WL0115</strain>
    </source>
</reference>
<evidence type="ECO:0000256" key="2">
    <source>
        <dbReference type="SAM" id="Phobius"/>
    </source>
</evidence>
<dbReference type="NCBIfam" id="TIGR00847">
    <property type="entry name" value="ccoS"/>
    <property type="match status" value="1"/>
</dbReference>
<accession>A0ABT2ZUI5</accession>
<comment type="caution">
    <text evidence="3">The sequence shown here is derived from an EMBL/GenBank/DDBJ whole genome shotgun (WGS) entry which is preliminary data.</text>
</comment>
<sequence length="52" mass="5794">MGVIAFLIPISLILGGLGLLAFFWSVKARQYEDPKGDSERILSDEFDDHPKS</sequence>
<dbReference type="PANTHER" id="PTHR41532">
    <property type="entry name" value="FIXS PROTEIN"/>
    <property type="match status" value="1"/>
</dbReference>
<name>A0ABT2ZUI5_9RHOB</name>
<gene>
    <name evidence="3" type="primary">ccoS</name>
    <name evidence="3" type="ORF">OE699_00355</name>
</gene>
<feature type="region of interest" description="Disordered" evidence="1">
    <location>
        <begin position="32"/>
        <end position="52"/>
    </location>
</feature>
<keyword evidence="2" id="KW-0812">Transmembrane</keyword>
<keyword evidence="4" id="KW-1185">Reference proteome</keyword>
<evidence type="ECO:0000313" key="4">
    <source>
        <dbReference type="Proteomes" id="UP001526166"/>
    </source>
</evidence>
<dbReference type="InterPro" id="IPR004714">
    <property type="entry name" value="Cyt_oxidase_maturation_cbb3"/>
</dbReference>
<dbReference type="Pfam" id="PF03597">
    <property type="entry name" value="FixS"/>
    <property type="match status" value="1"/>
</dbReference>
<dbReference type="Proteomes" id="UP001526166">
    <property type="component" value="Unassembled WGS sequence"/>
</dbReference>
<feature type="transmembrane region" description="Helical" evidence="2">
    <location>
        <begin position="6"/>
        <end position="26"/>
    </location>
</feature>
<evidence type="ECO:0000256" key="1">
    <source>
        <dbReference type="SAM" id="MobiDB-lite"/>
    </source>
</evidence>
<dbReference type="EMBL" id="JAOWKW010000001">
    <property type="protein sequence ID" value="MCV2877288.1"/>
    <property type="molecule type" value="Genomic_DNA"/>
</dbReference>
<organism evidence="3 4">
    <name type="scientific">Sedimentimonas flavescens</name>
    <dbReference type="NCBI Taxonomy" id="2851012"/>
    <lineage>
        <taxon>Bacteria</taxon>
        <taxon>Pseudomonadati</taxon>
        <taxon>Pseudomonadota</taxon>
        <taxon>Alphaproteobacteria</taxon>
        <taxon>Rhodobacterales</taxon>
        <taxon>Rhodobacter group</taxon>
        <taxon>Sedimentimonas</taxon>
    </lineage>
</organism>
<dbReference type="PANTHER" id="PTHR41532:SF1">
    <property type="entry name" value="FIXS PROTEIN"/>
    <property type="match status" value="1"/>
</dbReference>
<keyword evidence="2" id="KW-1133">Transmembrane helix</keyword>
<evidence type="ECO:0000313" key="3">
    <source>
        <dbReference type="EMBL" id="MCV2877288.1"/>
    </source>
</evidence>
<proteinExistence type="predicted"/>